<dbReference type="WBParaSite" id="ALUE_0000264301-mRNA-1">
    <property type="protein sequence ID" value="ALUE_0000264301-mRNA-1"/>
    <property type="gene ID" value="ALUE_0000264301"/>
</dbReference>
<keyword evidence="1" id="KW-1185">Reference proteome</keyword>
<proteinExistence type="predicted"/>
<accession>A0A0M3HM98</accession>
<evidence type="ECO:0000313" key="1">
    <source>
        <dbReference type="Proteomes" id="UP000036681"/>
    </source>
</evidence>
<dbReference type="Proteomes" id="UP000036681">
    <property type="component" value="Unplaced"/>
</dbReference>
<dbReference type="AlphaFoldDB" id="A0A0M3HM98"/>
<name>A0A0M3HM98_ASCLU</name>
<sequence>MHGIRNETAKQYECVNKKMTNRSRKPFPHVCEQNVHIDQMVHSPNMLDDDVTACRGQRSLGHGTSLVTSALLLQESALNFTRRCLCLQLHKNT</sequence>
<evidence type="ECO:0000313" key="2">
    <source>
        <dbReference type="WBParaSite" id="ALUE_0000264301-mRNA-1"/>
    </source>
</evidence>
<reference evidence="2" key="1">
    <citation type="submission" date="2017-02" db="UniProtKB">
        <authorList>
            <consortium name="WormBaseParasite"/>
        </authorList>
    </citation>
    <scope>IDENTIFICATION</scope>
</reference>
<organism evidence="1 2">
    <name type="scientific">Ascaris lumbricoides</name>
    <name type="common">Giant roundworm</name>
    <dbReference type="NCBI Taxonomy" id="6252"/>
    <lineage>
        <taxon>Eukaryota</taxon>
        <taxon>Metazoa</taxon>
        <taxon>Ecdysozoa</taxon>
        <taxon>Nematoda</taxon>
        <taxon>Chromadorea</taxon>
        <taxon>Rhabditida</taxon>
        <taxon>Spirurina</taxon>
        <taxon>Ascaridomorpha</taxon>
        <taxon>Ascaridoidea</taxon>
        <taxon>Ascarididae</taxon>
        <taxon>Ascaris</taxon>
    </lineage>
</organism>
<protein>
    <submittedName>
        <fullName evidence="2">Uncharacterized protein</fullName>
    </submittedName>
</protein>